<dbReference type="RefSeq" id="XP_009064198.1">
    <property type="nucleotide sequence ID" value="XM_009065950.1"/>
</dbReference>
<proteinExistence type="predicted"/>
<evidence type="ECO:0000313" key="1">
    <source>
        <dbReference type="EMBL" id="ESO85054.1"/>
    </source>
</evidence>
<dbReference type="EMBL" id="KB203331">
    <property type="protein sequence ID" value="ESO85054.1"/>
    <property type="molecule type" value="Genomic_DNA"/>
</dbReference>
<reference evidence="1 2" key="1">
    <citation type="journal article" date="2013" name="Nature">
        <title>Insights into bilaterian evolution from three spiralian genomes.</title>
        <authorList>
            <person name="Simakov O."/>
            <person name="Marletaz F."/>
            <person name="Cho S.J."/>
            <person name="Edsinger-Gonzales E."/>
            <person name="Havlak P."/>
            <person name="Hellsten U."/>
            <person name="Kuo D.H."/>
            <person name="Larsson T."/>
            <person name="Lv J."/>
            <person name="Arendt D."/>
            <person name="Savage R."/>
            <person name="Osoegawa K."/>
            <person name="de Jong P."/>
            <person name="Grimwood J."/>
            <person name="Chapman J.A."/>
            <person name="Shapiro H."/>
            <person name="Aerts A."/>
            <person name="Otillar R.P."/>
            <person name="Terry A.Y."/>
            <person name="Boore J.L."/>
            <person name="Grigoriev I.V."/>
            <person name="Lindberg D.R."/>
            <person name="Seaver E.C."/>
            <person name="Weisblat D.A."/>
            <person name="Putnam N.H."/>
            <person name="Rokhsar D.S."/>
        </authorList>
    </citation>
    <scope>NUCLEOTIDE SEQUENCE [LARGE SCALE GENOMIC DNA]</scope>
</reference>
<dbReference type="HOGENOM" id="CLU_023431_0_0_1"/>
<dbReference type="AlphaFoldDB" id="V4B8I7"/>
<name>V4B8I7_LOTGI</name>
<keyword evidence="2" id="KW-1185">Reference proteome</keyword>
<dbReference type="KEGG" id="lgi:LOTGIDRAFT_168073"/>
<organism evidence="1 2">
    <name type="scientific">Lottia gigantea</name>
    <name type="common">Giant owl limpet</name>
    <dbReference type="NCBI Taxonomy" id="225164"/>
    <lineage>
        <taxon>Eukaryota</taxon>
        <taxon>Metazoa</taxon>
        <taxon>Spiralia</taxon>
        <taxon>Lophotrochozoa</taxon>
        <taxon>Mollusca</taxon>
        <taxon>Gastropoda</taxon>
        <taxon>Patellogastropoda</taxon>
        <taxon>Lottioidea</taxon>
        <taxon>Lottiidae</taxon>
        <taxon>Lottia</taxon>
    </lineage>
</organism>
<dbReference type="GeneID" id="20240761"/>
<dbReference type="CTD" id="20240761"/>
<evidence type="ECO:0000313" key="2">
    <source>
        <dbReference type="Proteomes" id="UP000030746"/>
    </source>
</evidence>
<dbReference type="Proteomes" id="UP000030746">
    <property type="component" value="Unassembled WGS sequence"/>
</dbReference>
<gene>
    <name evidence="1" type="ORF">LOTGIDRAFT_168073</name>
</gene>
<dbReference type="OrthoDB" id="6324656at2759"/>
<protein>
    <submittedName>
        <fullName evidence="1">Uncharacterized protein</fullName>
    </submittedName>
</protein>
<accession>V4B8I7</accession>
<sequence>METKLNSELQKELTNIKKQIQNIDDNEITTYIQQQIQYIDDSEIKTYIHQQIQNIDDSVIQQQITTINNLVLKQDNNIVALEKKYLKKESYYFHLPFRDYDAYITDNSDKSKDYEYKKYGFTANIRVYSVPNYPIYPKNIFDSDDDLPYQPINFVFRGKLSIEITFPFQDYKIKGQIEINGQINQKGKHKQDIRLSGFTPQTFQYIYTKIHETSDTSDWYFTGEIIWRKNNFTIVDRSKKGSGVNLLKKINEYIGENCYIPTDCYCFIKCVNYITNTDLTKEFQDFINSFQKSNRKGVMTTARIFKFNKKFNTNFQIYNPEDSHFQPKKVLEEFDWVFYLHKEHFCLIRRNNKALGIKEIEDNYDENVWRTCKDDDALMCFAQLKLNVFSTYPITVYTLGIAKPIAKKK</sequence>